<feature type="region of interest" description="Disordered" evidence="1">
    <location>
        <begin position="102"/>
        <end position="125"/>
    </location>
</feature>
<name>A0ABP0FEL6_CLALP</name>
<dbReference type="InterPro" id="IPR031462">
    <property type="entry name" value="CTSRT"/>
</dbReference>
<evidence type="ECO:0000259" key="2">
    <source>
        <dbReference type="Pfam" id="PF15729"/>
    </source>
</evidence>
<accession>A0ABP0FEL6</accession>
<reference evidence="3 4" key="1">
    <citation type="submission" date="2024-02" db="EMBL/GenBank/DDBJ databases">
        <authorList>
            <person name="Daric V."/>
            <person name="Darras S."/>
        </authorList>
    </citation>
    <scope>NUCLEOTIDE SEQUENCE [LARGE SCALE GENOMIC DNA]</scope>
</reference>
<dbReference type="InterPro" id="IPR048363">
    <property type="entry name" value="CTSRT_C2"/>
</dbReference>
<keyword evidence="4" id="KW-1185">Reference proteome</keyword>
<evidence type="ECO:0000313" key="4">
    <source>
        <dbReference type="Proteomes" id="UP001642483"/>
    </source>
</evidence>
<gene>
    <name evidence="3" type="ORF">CVLEPA_LOCUS8070</name>
</gene>
<evidence type="ECO:0000256" key="1">
    <source>
        <dbReference type="SAM" id="MobiDB-lite"/>
    </source>
</evidence>
<protein>
    <recommendedName>
        <fullName evidence="2">Cation channel sperm-associated targeting subunit tau C2 domain-containing protein</fullName>
    </recommendedName>
</protein>
<dbReference type="PANTHER" id="PTHR21665">
    <property type="entry name" value="CATION CHANNEL SPERM-ASSOCIATED TARGETING SUBUNIT TAU"/>
    <property type="match status" value="1"/>
</dbReference>
<feature type="compositionally biased region" description="Low complexity" evidence="1">
    <location>
        <begin position="106"/>
        <end position="125"/>
    </location>
</feature>
<proteinExistence type="predicted"/>
<organism evidence="3 4">
    <name type="scientific">Clavelina lepadiformis</name>
    <name type="common">Light-bulb sea squirt</name>
    <name type="synonym">Ascidia lepadiformis</name>
    <dbReference type="NCBI Taxonomy" id="159417"/>
    <lineage>
        <taxon>Eukaryota</taxon>
        <taxon>Metazoa</taxon>
        <taxon>Chordata</taxon>
        <taxon>Tunicata</taxon>
        <taxon>Ascidiacea</taxon>
        <taxon>Aplousobranchia</taxon>
        <taxon>Clavelinidae</taxon>
        <taxon>Clavelina</taxon>
    </lineage>
</organism>
<dbReference type="PANTHER" id="PTHR21665:SF2">
    <property type="entry name" value="CATION CHANNEL SPERM-ASSOCIATED TARGETING SUBUNIT TAU"/>
    <property type="match status" value="1"/>
</dbReference>
<dbReference type="Proteomes" id="UP001642483">
    <property type="component" value="Unassembled WGS sequence"/>
</dbReference>
<dbReference type="Pfam" id="PF15729">
    <property type="entry name" value="CTSRT"/>
    <property type="match status" value="1"/>
</dbReference>
<evidence type="ECO:0000313" key="3">
    <source>
        <dbReference type="EMBL" id="CAK8678119.1"/>
    </source>
</evidence>
<feature type="domain" description="Cation channel sperm-associated targeting subunit tau C2" evidence="2">
    <location>
        <begin position="124"/>
        <end position="214"/>
    </location>
</feature>
<sequence length="297" mass="33381">MNNKEAVDLKAAAAAKLILQELDPAAKRKRQEFCSSYPQGILSVHAKSLSNFSKTFFVTSTFAGYSEIRLLLRISVQGIVKCSKTVPLRRDGFAVKTKLTMGKSGRSTSSDAANSSNANRDTSTSTNAEIALDELKIFSIELSQKPDDPRNLIKFELIEVENQSSGMKRGANVGQATIHLYDLLKEMYGNKLIPMMVKDKKIADVDLEYVFRYGALGYGYSHQLKQSDQSISHTLKESMFFNGKQNSSVLNIEQNVIIRWPIMQSKMRQCKKMLNDFNTETFKKSLKLAIFTTPFLM</sequence>
<comment type="caution">
    <text evidence="3">The sequence shown here is derived from an EMBL/GenBank/DDBJ whole genome shotgun (WGS) entry which is preliminary data.</text>
</comment>
<dbReference type="EMBL" id="CAWYQH010000046">
    <property type="protein sequence ID" value="CAK8678119.1"/>
    <property type="molecule type" value="Genomic_DNA"/>
</dbReference>